<keyword evidence="1" id="KW-1133">Transmembrane helix</keyword>
<dbReference type="Proteomes" id="UP000008703">
    <property type="component" value="Plasmid pSTRVI01"/>
</dbReference>
<proteinExistence type="predicted"/>
<evidence type="ECO:0000313" key="3">
    <source>
        <dbReference type="Proteomes" id="UP000008703"/>
    </source>
</evidence>
<sequence length="154" mass="16351">MSGDLPGGELLLIAHWITRSAPYLAALVVVAGTVAAWVAVQRGRRVTKALTGRVLVEVVPTSTFDPGEGEVGRWARQVGRVRYASVGTPARGAAARLRYSTVDGAMRCYLEGPAEAAAVLAMPGFAEVEVRAARAERSIQPVRFDLPTQHGGEQ</sequence>
<dbReference type="RefSeq" id="WP_014043652.1">
    <property type="nucleotide sequence ID" value="NC_015951.1"/>
</dbReference>
<keyword evidence="2" id="KW-0614">Plasmid</keyword>
<feature type="transmembrane region" description="Helical" evidence="1">
    <location>
        <begin position="20"/>
        <end position="40"/>
    </location>
</feature>
<name>G2PH71_STRV4</name>
<keyword evidence="3" id="KW-1185">Reference proteome</keyword>
<dbReference type="HOGENOM" id="CLU_1676810_0_0_11"/>
<geneLocation type="plasmid" evidence="2 3">
    <name>pSTRVI01</name>
</geneLocation>
<gene>
    <name evidence="2" type="ORF">Strvi_9465</name>
</gene>
<keyword evidence="1" id="KW-0812">Transmembrane</keyword>
<evidence type="ECO:0000313" key="2">
    <source>
        <dbReference type="EMBL" id="AEM88717.1"/>
    </source>
</evidence>
<dbReference type="KEGG" id="svl:Strvi_9465"/>
<evidence type="ECO:0000256" key="1">
    <source>
        <dbReference type="SAM" id="Phobius"/>
    </source>
</evidence>
<keyword evidence="1" id="KW-0472">Membrane</keyword>
<dbReference type="AlphaFoldDB" id="G2PH71"/>
<reference evidence="2" key="1">
    <citation type="submission" date="2011-08" db="EMBL/GenBank/DDBJ databases">
        <title>Complete sequence of plasmid 1 of Streptomyces violaceusniger Tu 4113.</title>
        <authorList>
            <consortium name="US DOE Joint Genome Institute"/>
            <person name="Lucas S."/>
            <person name="Han J."/>
            <person name="Lapidus A."/>
            <person name="Cheng J.-F."/>
            <person name="Goodwin L."/>
            <person name="Pitluck S."/>
            <person name="Peters L."/>
            <person name="Ivanova N."/>
            <person name="Daligault H."/>
            <person name="Detter J.C."/>
            <person name="Han C."/>
            <person name="Tapia R."/>
            <person name="Land M."/>
            <person name="Hauser L."/>
            <person name="Kyrpides N."/>
            <person name="Ivanova N."/>
            <person name="Pagani I."/>
            <person name="Hagen A."/>
            <person name="Katz L."/>
            <person name="Fiedler H.-P."/>
            <person name="Keasling J."/>
            <person name="Fortman J."/>
            <person name="Woyke T."/>
        </authorList>
    </citation>
    <scope>NUCLEOTIDE SEQUENCE [LARGE SCALE GENOMIC DNA]</scope>
    <source>
        <strain evidence="2">Tu 4113</strain>
        <plasmid evidence="2">pSTRVI01</plasmid>
    </source>
</reference>
<organism evidence="2 3">
    <name type="scientific">Streptomyces violaceusniger (strain Tu 4113)</name>
    <dbReference type="NCBI Taxonomy" id="653045"/>
    <lineage>
        <taxon>Bacteria</taxon>
        <taxon>Bacillati</taxon>
        <taxon>Actinomycetota</taxon>
        <taxon>Actinomycetes</taxon>
        <taxon>Kitasatosporales</taxon>
        <taxon>Streptomycetaceae</taxon>
        <taxon>Streptomyces</taxon>
        <taxon>Streptomyces violaceusniger group</taxon>
    </lineage>
</organism>
<accession>G2PH71</accession>
<protein>
    <submittedName>
        <fullName evidence="2">Secreted protein</fullName>
    </submittedName>
</protein>
<dbReference type="EMBL" id="CP002995">
    <property type="protein sequence ID" value="AEM88717.1"/>
    <property type="molecule type" value="Genomic_DNA"/>
</dbReference>